<keyword evidence="1" id="KW-0732">Signal</keyword>
<dbReference type="Proteomes" id="UP000536685">
    <property type="component" value="Unassembled WGS sequence"/>
</dbReference>
<evidence type="ECO:0000313" key="3">
    <source>
        <dbReference type="Proteomes" id="UP000536685"/>
    </source>
</evidence>
<evidence type="ECO:0008006" key="4">
    <source>
        <dbReference type="Google" id="ProtNLM"/>
    </source>
</evidence>
<accession>A0A841AL22</accession>
<feature type="signal peptide" evidence="1">
    <location>
        <begin position="1"/>
        <end position="19"/>
    </location>
</feature>
<dbReference type="RefSeq" id="WP_184233730.1">
    <property type="nucleotide sequence ID" value="NZ_JACHMJ010000001.1"/>
</dbReference>
<feature type="chain" id="PRO_5039673717" description="Lipoprotein" evidence="1">
    <location>
        <begin position="20"/>
        <end position="258"/>
    </location>
</feature>
<evidence type="ECO:0000256" key="1">
    <source>
        <dbReference type="SAM" id="SignalP"/>
    </source>
</evidence>
<protein>
    <recommendedName>
        <fullName evidence="4">Lipoprotein</fullName>
    </recommendedName>
</protein>
<dbReference type="AlphaFoldDB" id="A0A841AL22"/>
<sequence>MTFRSVSVMALVAVSIVLAGCSVQEPPAEVTPSVTAVDTSGWETISLSGSSSLSNQTFEIPSEARSIDLTVACAQGSVVFVSSGDPADPMATPGAEAWCGSVTTQRLPLVETPRILRLSVGVPDGATFAITGEFSTEQATSPDPAVEADCKRYFDLYSAVYNADDGFRLGLTSPEDWANQIAIAGRDASALDADSSEIMALQLPAIVATLNRTDLVPGSLTGVLGIERIPEFSAATNIFQQVCNRNGNALTIMAQYGG</sequence>
<evidence type="ECO:0000313" key="2">
    <source>
        <dbReference type="EMBL" id="MBB5842411.1"/>
    </source>
</evidence>
<comment type="caution">
    <text evidence="2">The sequence shown here is derived from an EMBL/GenBank/DDBJ whole genome shotgun (WGS) entry which is preliminary data.</text>
</comment>
<keyword evidence="3" id="KW-1185">Reference proteome</keyword>
<proteinExistence type="predicted"/>
<dbReference type="EMBL" id="JACHMJ010000001">
    <property type="protein sequence ID" value="MBB5842411.1"/>
    <property type="molecule type" value="Genomic_DNA"/>
</dbReference>
<organism evidence="2 3">
    <name type="scientific">Conyzicola lurida</name>
    <dbReference type="NCBI Taxonomy" id="1172621"/>
    <lineage>
        <taxon>Bacteria</taxon>
        <taxon>Bacillati</taxon>
        <taxon>Actinomycetota</taxon>
        <taxon>Actinomycetes</taxon>
        <taxon>Micrococcales</taxon>
        <taxon>Microbacteriaceae</taxon>
        <taxon>Conyzicola</taxon>
    </lineage>
</organism>
<reference evidence="2 3" key="1">
    <citation type="submission" date="2020-08" db="EMBL/GenBank/DDBJ databases">
        <title>Sequencing the genomes of 1000 actinobacteria strains.</title>
        <authorList>
            <person name="Klenk H.-P."/>
        </authorList>
    </citation>
    <scope>NUCLEOTIDE SEQUENCE [LARGE SCALE GENOMIC DNA]</scope>
    <source>
        <strain evidence="2 3">DSM 105784</strain>
    </source>
</reference>
<dbReference type="PROSITE" id="PS51257">
    <property type="entry name" value="PROKAR_LIPOPROTEIN"/>
    <property type="match status" value="1"/>
</dbReference>
<name>A0A841AL22_9MICO</name>
<gene>
    <name evidence="2" type="ORF">HD599_000734</name>
</gene>